<evidence type="ECO:0000313" key="1">
    <source>
        <dbReference type="EMBL" id="SFM25461.1"/>
    </source>
</evidence>
<dbReference type="STRING" id="195064.SAMN05421721_101170"/>
<dbReference type="Proteomes" id="UP000199556">
    <property type="component" value="Unassembled WGS sequence"/>
</dbReference>
<evidence type="ECO:0008006" key="3">
    <source>
        <dbReference type="Google" id="ProtNLM"/>
    </source>
</evidence>
<protein>
    <recommendedName>
        <fullName evidence="3">DUF4276 family protein</fullName>
    </recommendedName>
</protein>
<dbReference type="AlphaFoldDB" id="A0A1I4PCI4"/>
<reference evidence="1 2" key="1">
    <citation type="submission" date="2016-10" db="EMBL/GenBank/DDBJ databases">
        <authorList>
            <person name="de Groot N.N."/>
        </authorList>
    </citation>
    <scope>NUCLEOTIDE SEQUENCE [LARGE SCALE GENOMIC DNA]</scope>
    <source>
        <strain evidence="1 2">DSM 4180</strain>
    </source>
</reference>
<sequence length="152" mass="17031">MRLAPNVPVLLLTDLDRKECAPSLIGEWLGQQAMPDGLLFRVAVREIEAWLLADKQNFASFAHIPFAKLPEAPEGLDDPKQTLLNLVKRHSPTSLKRDLVADHGHGPRQGLAYNERLSQFVHGCWDLEEASMRADSLARTRRRIGELASARC</sequence>
<organism evidence="1 2">
    <name type="scientific">Ectothiorhodospira mobilis</name>
    <dbReference type="NCBI Taxonomy" id="195064"/>
    <lineage>
        <taxon>Bacteria</taxon>
        <taxon>Pseudomonadati</taxon>
        <taxon>Pseudomonadota</taxon>
        <taxon>Gammaproteobacteria</taxon>
        <taxon>Chromatiales</taxon>
        <taxon>Ectothiorhodospiraceae</taxon>
        <taxon>Ectothiorhodospira</taxon>
    </lineage>
</organism>
<evidence type="ECO:0000313" key="2">
    <source>
        <dbReference type="Proteomes" id="UP000199556"/>
    </source>
</evidence>
<accession>A0A1I4PCI4</accession>
<keyword evidence="2" id="KW-1185">Reference proteome</keyword>
<gene>
    <name evidence="1" type="ORF">SAMN05421721_101170</name>
</gene>
<name>A0A1I4PCI4_ECTMO</name>
<proteinExistence type="predicted"/>
<dbReference type="EMBL" id="FOUO01000001">
    <property type="protein sequence ID" value="SFM25461.1"/>
    <property type="molecule type" value="Genomic_DNA"/>
</dbReference>